<gene>
    <name evidence="1" type="ORF">C1SCF055_LOCUS9816</name>
</gene>
<protein>
    <submittedName>
        <fullName evidence="1">Uncharacterized protein</fullName>
    </submittedName>
</protein>
<accession>A0A9P1BZ27</accession>
<reference evidence="1" key="1">
    <citation type="submission" date="2022-10" db="EMBL/GenBank/DDBJ databases">
        <authorList>
            <person name="Chen Y."/>
            <person name="Dougan E. K."/>
            <person name="Chan C."/>
            <person name="Rhodes N."/>
            <person name="Thang M."/>
        </authorList>
    </citation>
    <scope>NUCLEOTIDE SEQUENCE</scope>
</reference>
<reference evidence="2 3" key="2">
    <citation type="submission" date="2024-05" db="EMBL/GenBank/DDBJ databases">
        <authorList>
            <person name="Chen Y."/>
            <person name="Shah S."/>
            <person name="Dougan E. K."/>
            <person name="Thang M."/>
            <person name="Chan C."/>
        </authorList>
    </citation>
    <scope>NUCLEOTIDE SEQUENCE [LARGE SCALE GENOMIC DNA]</scope>
</reference>
<dbReference type="EMBL" id="CAMXCT010000681">
    <property type="protein sequence ID" value="CAI3982081.1"/>
    <property type="molecule type" value="Genomic_DNA"/>
</dbReference>
<keyword evidence="3" id="KW-1185">Reference proteome</keyword>
<dbReference type="AlphaFoldDB" id="A0A9P1BZ27"/>
<feature type="non-terminal residue" evidence="1">
    <location>
        <position position="1"/>
    </location>
</feature>
<dbReference type="EMBL" id="CAMXCT030000681">
    <property type="protein sequence ID" value="CAL4769393.1"/>
    <property type="molecule type" value="Genomic_DNA"/>
</dbReference>
<evidence type="ECO:0000313" key="3">
    <source>
        <dbReference type="Proteomes" id="UP001152797"/>
    </source>
</evidence>
<name>A0A9P1BZ27_9DINO</name>
<organism evidence="1">
    <name type="scientific">Cladocopium goreaui</name>
    <dbReference type="NCBI Taxonomy" id="2562237"/>
    <lineage>
        <taxon>Eukaryota</taxon>
        <taxon>Sar</taxon>
        <taxon>Alveolata</taxon>
        <taxon>Dinophyceae</taxon>
        <taxon>Suessiales</taxon>
        <taxon>Symbiodiniaceae</taxon>
        <taxon>Cladocopium</taxon>
    </lineage>
</organism>
<evidence type="ECO:0000313" key="1">
    <source>
        <dbReference type="EMBL" id="CAI3982081.1"/>
    </source>
</evidence>
<dbReference type="Proteomes" id="UP001152797">
    <property type="component" value="Unassembled WGS sequence"/>
</dbReference>
<dbReference type="EMBL" id="CAMXCT020000681">
    <property type="protein sequence ID" value="CAL1135456.1"/>
    <property type="molecule type" value="Genomic_DNA"/>
</dbReference>
<sequence length="66" mass="7633">DAPEAWKELRSSMAEAVAEGGDLKAQALLHWMKLEAFLGTLMEMDWRDFWVGFLLELEDELEDFLS</sequence>
<evidence type="ECO:0000313" key="2">
    <source>
        <dbReference type="EMBL" id="CAL4769393.1"/>
    </source>
</evidence>
<proteinExistence type="predicted"/>
<comment type="caution">
    <text evidence="1">The sequence shown here is derived from an EMBL/GenBank/DDBJ whole genome shotgun (WGS) entry which is preliminary data.</text>
</comment>